<evidence type="ECO:0000313" key="7">
    <source>
        <dbReference type="Proteomes" id="UP001301769"/>
    </source>
</evidence>
<dbReference type="Pfam" id="PF00023">
    <property type="entry name" value="Ank"/>
    <property type="match status" value="1"/>
</dbReference>
<feature type="coiled-coil region" evidence="3">
    <location>
        <begin position="1287"/>
        <end position="1314"/>
    </location>
</feature>
<dbReference type="SMART" id="SM00248">
    <property type="entry name" value="ANK"/>
    <property type="match status" value="3"/>
</dbReference>
<keyword evidence="7" id="KW-1185">Reference proteome</keyword>
<comment type="caution">
    <text evidence="6">The sequence shown here is derived from an EMBL/GenBank/DDBJ whole genome shotgun (WGS) entry which is preliminary data.</text>
</comment>
<evidence type="ECO:0000313" key="6">
    <source>
        <dbReference type="EMBL" id="KAK4213282.1"/>
    </source>
</evidence>
<dbReference type="GO" id="GO:0015095">
    <property type="term" value="F:magnesium ion transmembrane transporter activity"/>
    <property type="evidence" value="ECO:0007669"/>
    <property type="project" value="TreeGrafter"/>
</dbReference>
<dbReference type="GO" id="GO:0016020">
    <property type="term" value="C:membrane"/>
    <property type="evidence" value="ECO:0007669"/>
    <property type="project" value="InterPro"/>
</dbReference>
<feature type="repeat" description="ANK" evidence="2">
    <location>
        <begin position="617"/>
        <end position="650"/>
    </location>
</feature>
<feature type="transmembrane region" description="Helical" evidence="4">
    <location>
        <begin position="1402"/>
        <end position="1435"/>
    </location>
</feature>
<keyword evidence="1" id="KW-0677">Repeat</keyword>
<keyword evidence="3" id="KW-0175">Coiled coil</keyword>
<reference evidence="6" key="2">
    <citation type="submission" date="2023-05" db="EMBL/GenBank/DDBJ databases">
        <authorList>
            <consortium name="Lawrence Berkeley National Laboratory"/>
            <person name="Steindorff A."/>
            <person name="Hensen N."/>
            <person name="Bonometti L."/>
            <person name="Westerberg I."/>
            <person name="Brannstrom I.O."/>
            <person name="Guillou S."/>
            <person name="Cros-Aarteil S."/>
            <person name="Calhoun S."/>
            <person name="Haridas S."/>
            <person name="Kuo A."/>
            <person name="Mondo S."/>
            <person name="Pangilinan J."/>
            <person name="Riley R."/>
            <person name="Labutti K."/>
            <person name="Andreopoulos B."/>
            <person name="Lipzen A."/>
            <person name="Chen C."/>
            <person name="Yanf M."/>
            <person name="Daum C."/>
            <person name="Ng V."/>
            <person name="Clum A."/>
            <person name="Ohm R."/>
            <person name="Martin F."/>
            <person name="Silar P."/>
            <person name="Natvig D."/>
            <person name="Lalanne C."/>
            <person name="Gautier V."/>
            <person name="Ament-Velasquez S.L."/>
            <person name="Kruys A."/>
            <person name="Hutchinson M.I."/>
            <person name="Powell A.J."/>
            <person name="Barry K."/>
            <person name="Miller A.N."/>
            <person name="Grigoriev I.V."/>
            <person name="Debuchy R."/>
            <person name="Gladieux P."/>
            <person name="Thoren M.H."/>
            <person name="Johannesson H."/>
        </authorList>
    </citation>
    <scope>NUCLEOTIDE SEQUENCE</scope>
    <source>
        <strain evidence="6">PSN293</strain>
    </source>
</reference>
<feature type="transmembrane region" description="Helical" evidence="4">
    <location>
        <begin position="1193"/>
        <end position="1215"/>
    </location>
</feature>
<dbReference type="SUPFAM" id="SSF52540">
    <property type="entry name" value="P-loop containing nucleoside triphosphate hydrolases"/>
    <property type="match status" value="1"/>
</dbReference>
<evidence type="ECO:0000256" key="3">
    <source>
        <dbReference type="SAM" id="Coils"/>
    </source>
</evidence>
<dbReference type="Gene3D" id="1.25.40.20">
    <property type="entry name" value="Ankyrin repeat-containing domain"/>
    <property type="match status" value="1"/>
</dbReference>
<dbReference type="Proteomes" id="UP001301769">
    <property type="component" value="Unassembled WGS sequence"/>
</dbReference>
<accession>A0AAN6YC26</accession>
<dbReference type="InterPro" id="IPR027417">
    <property type="entry name" value="P-loop_NTPase"/>
</dbReference>
<dbReference type="InterPro" id="IPR002110">
    <property type="entry name" value="Ankyrin_rpt"/>
</dbReference>
<feature type="transmembrane region" description="Helical" evidence="4">
    <location>
        <begin position="1236"/>
        <end position="1255"/>
    </location>
</feature>
<evidence type="ECO:0000256" key="1">
    <source>
        <dbReference type="ARBA" id="ARBA00022737"/>
    </source>
</evidence>
<reference evidence="6" key="1">
    <citation type="journal article" date="2023" name="Mol. Phylogenet. Evol.">
        <title>Genome-scale phylogeny and comparative genomics of the fungal order Sordariales.</title>
        <authorList>
            <person name="Hensen N."/>
            <person name="Bonometti L."/>
            <person name="Westerberg I."/>
            <person name="Brannstrom I.O."/>
            <person name="Guillou S."/>
            <person name="Cros-Aarteil S."/>
            <person name="Calhoun S."/>
            <person name="Haridas S."/>
            <person name="Kuo A."/>
            <person name="Mondo S."/>
            <person name="Pangilinan J."/>
            <person name="Riley R."/>
            <person name="LaButti K."/>
            <person name="Andreopoulos B."/>
            <person name="Lipzen A."/>
            <person name="Chen C."/>
            <person name="Yan M."/>
            <person name="Daum C."/>
            <person name="Ng V."/>
            <person name="Clum A."/>
            <person name="Steindorff A."/>
            <person name="Ohm R.A."/>
            <person name="Martin F."/>
            <person name="Silar P."/>
            <person name="Natvig D.O."/>
            <person name="Lalanne C."/>
            <person name="Gautier V."/>
            <person name="Ament-Velasquez S.L."/>
            <person name="Kruys A."/>
            <person name="Hutchinson M.I."/>
            <person name="Powell A.J."/>
            <person name="Barry K."/>
            <person name="Miller A.N."/>
            <person name="Grigoriev I.V."/>
            <person name="Debuchy R."/>
            <person name="Gladieux P."/>
            <person name="Hiltunen Thoren M."/>
            <person name="Johannesson H."/>
        </authorList>
    </citation>
    <scope>NUCLEOTIDE SEQUENCE</scope>
    <source>
        <strain evidence="6">PSN293</strain>
    </source>
</reference>
<dbReference type="GO" id="GO:0015087">
    <property type="term" value="F:cobalt ion transmembrane transporter activity"/>
    <property type="evidence" value="ECO:0007669"/>
    <property type="project" value="TreeGrafter"/>
</dbReference>
<keyword evidence="2" id="KW-0040">ANK repeat</keyword>
<dbReference type="PROSITE" id="PS50088">
    <property type="entry name" value="ANK_REPEAT"/>
    <property type="match status" value="3"/>
</dbReference>
<dbReference type="PANTHER" id="PTHR47685:SF1">
    <property type="entry name" value="MAGNESIUM TRANSPORT PROTEIN CORA"/>
    <property type="match status" value="1"/>
</dbReference>
<organism evidence="6 7">
    <name type="scientific">Rhypophila decipiens</name>
    <dbReference type="NCBI Taxonomy" id="261697"/>
    <lineage>
        <taxon>Eukaryota</taxon>
        <taxon>Fungi</taxon>
        <taxon>Dikarya</taxon>
        <taxon>Ascomycota</taxon>
        <taxon>Pezizomycotina</taxon>
        <taxon>Sordariomycetes</taxon>
        <taxon>Sordariomycetidae</taxon>
        <taxon>Sordariales</taxon>
        <taxon>Naviculisporaceae</taxon>
        <taxon>Rhypophila</taxon>
    </lineage>
</organism>
<feature type="repeat" description="ANK" evidence="2">
    <location>
        <begin position="651"/>
        <end position="683"/>
    </location>
</feature>
<dbReference type="InterPro" id="IPR050829">
    <property type="entry name" value="CorA_MIT"/>
</dbReference>
<sequence length="1461" mass="165683">MTELIPAVTTWLDHLGPIDHGRQLESICRAELDTIWVDSDPRYGRWRWRPSPRLLWITGPPACGKSVLARHLIESEKALDETLTLCYYLFPSNSTIGTRSKVDMACQSLLGQILMADPDTANSLPPFDSIAGGAYEHLLFVLSNHNADTSTPVEERKSVIIILDGLDEAVDNEATRLQRLFAATIAADRRYELKLLVTCRFIHPFHEPREDDVAGFIIRMEEHREEIDKCLGRYLGRHLAELGVFHPDEANMTRLLHALEGSFLAASALCTAVTVSGMEEDPTILDRLYDMSRSHPESLLQAYNSALGLNEASNSNTGLVMSILTMLAVAVRPLKAKELLDAVSNDDPSKPLIGDIHDSVNQDARLLGLCQGLVAFNGTGYVLLTHFCVFHYVIESNKLANPRYGVAGVMNGTMAKLCIRQIVISANSWRPLNSQMPSEETQMQLLDDHPFLEYAATNWASHSVNTEFLTSPALLKGKSAKTNSRVQDSLDVIIILCNTATREFLTWFPLFWKETRSPTPLTELYPFDMTQLMVSAYVNLPAAVDRTLDPERGVMQTSLMASAPLIKFGYIARADIQGRTALHIAAAAGHVKVVSALTGHCRTQRWERLAINRKDVHGQTPLHYAVKNNQKGAVVALMESPGIDLNAQDSKGRTALHYAAQIGDDGMVWGLLDGNATVDIEDSLDKTPSLYAKEALASLERGQGNVEDLATKYSEFSAVVHLLEKAEMAGIWLSDFPLPARKAVDNLFEIESVVFAPDFLSKHSAKYPIWDFLRNEVTEWSKAHRRGLRWLHIPANNMTWIEILIKKLEPHRLKMGTRERILRKELWANCQHRGSPGYYHATFMIPQCRKLQIDQEGFCLYMPYIHWETMETMLKMSLTIDMIRKHQTQENEEPTRDQRQEVLLYHYLDRPNPLHIRRTLDQYRYYNLEDTTARDKDQLFCRVFSQDPPNNRPVLMVDQLWLWRLPDGTIITNFPARWSLDGSRSDDLDRYDRTDVFKNIKRKLHYVKSSNDLTCLVVGECFKAYYDPSRQAGTFPNILEIYSNEIGRITDVEARLLNTFTQNVKNLTNATPRKEAVDIVDPVVEMEMLREIKDIMDELQTMREIFTDQKIVLQDLLELLDDPDTGLDGISQDELAVLVDSRRGEVKLMMSQARVASQALNDLIDLKQKFSNVLEARWARNMAEETSRQGTTILVFTIVTIVFLPLSFMAAFFALDISQFPKMEDGGLDLDFVSTYIFSMSAAVVVPLLLIAFNVDWVTRFRDSTKASILDRSEIVAKEDAHFKNVTDRVQKRKETMKERLRKLRAAESDAKGNQSRKPSLPFTTLLRYLLVILPIGEVRFACWVMVNGARTLHLGKSSNGSHGLLPDDDDDSSIEGVDLEEDEGQKRWILRSGIRRFWMTLLLIVRLLFLPLWVSVLCVEFVVGAVVYGLLWLVLETNPLKTLVDEVRHSTLLSLYEITV</sequence>
<keyword evidence="4" id="KW-0812">Transmembrane</keyword>
<dbReference type="Gene3D" id="1.20.58.340">
    <property type="entry name" value="Magnesium transport protein CorA, transmembrane region"/>
    <property type="match status" value="1"/>
</dbReference>
<protein>
    <recommendedName>
        <fullName evidence="5">Nephrocystin 3-like N-terminal domain-containing protein</fullName>
    </recommendedName>
</protein>
<dbReference type="InterPro" id="IPR002523">
    <property type="entry name" value="MgTranspt_CorA/ZnTranspt_ZntB"/>
</dbReference>
<dbReference type="PANTHER" id="PTHR47685">
    <property type="entry name" value="MAGNESIUM TRANSPORT PROTEIN CORA"/>
    <property type="match status" value="1"/>
</dbReference>
<dbReference type="Pfam" id="PF01544">
    <property type="entry name" value="CorA"/>
    <property type="match status" value="1"/>
</dbReference>
<feature type="domain" description="Nephrocystin 3-like N-terminal" evidence="5">
    <location>
        <begin position="36"/>
        <end position="200"/>
    </location>
</feature>
<dbReference type="Pfam" id="PF12796">
    <property type="entry name" value="Ank_2"/>
    <property type="match status" value="1"/>
</dbReference>
<dbReference type="InterPro" id="IPR036770">
    <property type="entry name" value="Ankyrin_rpt-contain_sf"/>
</dbReference>
<feature type="repeat" description="ANK" evidence="2">
    <location>
        <begin position="577"/>
        <end position="597"/>
    </location>
</feature>
<name>A0AAN6YC26_9PEZI</name>
<dbReference type="SUPFAM" id="SSF48403">
    <property type="entry name" value="Ankyrin repeat"/>
    <property type="match status" value="1"/>
</dbReference>
<dbReference type="GO" id="GO:0015099">
    <property type="term" value="F:nickel cation transmembrane transporter activity"/>
    <property type="evidence" value="ECO:0007669"/>
    <property type="project" value="TreeGrafter"/>
</dbReference>
<dbReference type="Gene3D" id="3.40.50.300">
    <property type="entry name" value="P-loop containing nucleotide triphosphate hydrolases"/>
    <property type="match status" value="1"/>
</dbReference>
<dbReference type="PROSITE" id="PS50297">
    <property type="entry name" value="ANK_REP_REGION"/>
    <property type="match status" value="3"/>
</dbReference>
<dbReference type="Pfam" id="PF24883">
    <property type="entry name" value="NPHP3_N"/>
    <property type="match status" value="1"/>
</dbReference>
<dbReference type="InterPro" id="IPR056884">
    <property type="entry name" value="NPHP3-like_N"/>
</dbReference>
<evidence type="ECO:0000256" key="2">
    <source>
        <dbReference type="PROSITE-ProRule" id="PRU00023"/>
    </source>
</evidence>
<gene>
    <name evidence="6" type="ORF">QBC37DRAFT_423267</name>
</gene>
<keyword evidence="4" id="KW-1133">Transmembrane helix</keyword>
<evidence type="ECO:0000259" key="5">
    <source>
        <dbReference type="Pfam" id="PF24883"/>
    </source>
</evidence>
<keyword evidence="4" id="KW-0472">Membrane</keyword>
<proteinExistence type="predicted"/>
<evidence type="ECO:0000256" key="4">
    <source>
        <dbReference type="SAM" id="Phobius"/>
    </source>
</evidence>
<dbReference type="EMBL" id="MU858111">
    <property type="protein sequence ID" value="KAK4213282.1"/>
    <property type="molecule type" value="Genomic_DNA"/>
</dbReference>